<gene>
    <name evidence="2" type="ORF">A5648_06210</name>
</gene>
<accession>A0A1A3TU94</accession>
<dbReference type="InterPro" id="IPR012340">
    <property type="entry name" value="NA-bd_OB-fold"/>
</dbReference>
<evidence type="ECO:0000259" key="1">
    <source>
        <dbReference type="Pfam" id="PF01796"/>
    </source>
</evidence>
<dbReference type="PANTHER" id="PTHR34075:SF5">
    <property type="entry name" value="BLR3430 PROTEIN"/>
    <property type="match status" value="1"/>
</dbReference>
<evidence type="ECO:0000313" key="2">
    <source>
        <dbReference type="EMBL" id="OBK86209.1"/>
    </source>
</evidence>
<feature type="domain" description="ChsH2 C-terminal OB-fold" evidence="1">
    <location>
        <begin position="56"/>
        <end position="118"/>
    </location>
</feature>
<reference evidence="3" key="1">
    <citation type="submission" date="2016-06" db="EMBL/GenBank/DDBJ databases">
        <authorList>
            <person name="Sutton G."/>
            <person name="Brinkac L."/>
            <person name="Sanka R."/>
            <person name="Adams M."/>
            <person name="Lau E."/>
            <person name="Garcia-Basteiro A."/>
            <person name="Lopez-Varela E."/>
            <person name="Palencia S."/>
        </authorList>
    </citation>
    <scope>NUCLEOTIDE SEQUENCE [LARGE SCALE GENOMIC DNA]</scope>
    <source>
        <strain evidence="3">1274684.2</strain>
    </source>
</reference>
<proteinExistence type="predicted"/>
<dbReference type="InterPro" id="IPR002878">
    <property type="entry name" value="ChsH2_C"/>
</dbReference>
<evidence type="ECO:0000313" key="3">
    <source>
        <dbReference type="Proteomes" id="UP000093759"/>
    </source>
</evidence>
<dbReference type="EMBL" id="LZMF01000094">
    <property type="protein sequence ID" value="OBK86209.1"/>
    <property type="molecule type" value="Genomic_DNA"/>
</dbReference>
<name>A0A1A3TU94_MYCSD</name>
<dbReference type="PANTHER" id="PTHR34075">
    <property type="entry name" value="BLR3430 PROTEIN"/>
    <property type="match status" value="1"/>
</dbReference>
<organism evidence="2 3">
    <name type="scientific">Mycolicibacter sinensis (strain JDM601)</name>
    <name type="common">Mycobacterium sinense</name>
    <dbReference type="NCBI Taxonomy" id="875328"/>
    <lineage>
        <taxon>Bacteria</taxon>
        <taxon>Bacillati</taxon>
        <taxon>Actinomycetota</taxon>
        <taxon>Actinomycetes</taxon>
        <taxon>Mycobacteriales</taxon>
        <taxon>Mycobacteriaceae</taxon>
        <taxon>Mycolicibacter</taxon>
    </lineage>
</organism>
<comment type="caution">
    <text evidence="2">The sequence shown here is derived from an EMBL/GenBank/DDBJ whole genome shotgun (WGS) entry which is preliminary data.</text>
</comment>
<protein>
    <recommendedName>
        <fullName evidence="1">ChsH2 C-terminal OB-fold domain-containing protein</fullName>
    </recommendedName>
</protein>
<dbReference type="Proteomes" id="UP000093759">
    <property type="component" value="Unassembled WGS sequence"/>
</dbReference>
<dbReference type="SUPFAM" id="SSF50249">
    <property type="entry name" value="Nucleic acid-binding proteins"/>
    <property type="match status" value="1"/>
</dbReference>
<dbReference type="AlphaFoldDB" id="A0A1A3TU94"/>
<dbReference type="InterPro" id="IPR052513">
    <property type="entry name" value="Thioester_dehydratase-like"/>
</dbReference>
<dbReference type="Pfam" id="PF01796">
    <property type="entry name" value="OB_ChsH2_C"/>
    <property type="match status" value="1"/>
</dbReference>
<sequence>MAGGPPVMRDERSAEFFDAAARSALAIRRCADCWHWLEPEARTCTSCGGSELNWLDAIGTGELVSWSVVHHPPHPSFAGLVPFAVGQIELAEGPWVEARLTELDLGALRVGLPLCVAFVHPDEGDAFPVFAPDRG</sequence>